<name>A0A059F4A7_9MICR</name>
<dbReference type="Proteomes" id="UP000030655">
    <property type="component" value="Unassembled WGS sequence"/>
</dbReference>
<protein>
    <submittedName>
        <fullName evidence="1">Uncharacterized protein</fullName>
    </submittedName>
</protein>
<dbReference type="HOGENOM" id="CLU_2941291_0_0_1"/>
<reference evidence="1 2" key="2">
    <citation type="submission" date="2014-03" db="EMBL/GenBank/DDBJ databases">
        <title>The Genome Sequence of Anncaliia algerae insect isolate PRA339.</title>
        <authorList>
            <consortium name="The Broad Institute Genome Sequencing Platform"/>
            <consortium name="The Broad Institute Genome Sequencing Center for Infectious Disease"/>
            <person name="Cuomo C."/>
            <person name="Becnel J."/>
            <person name="Sanscrainte N."/>
            <person name="Walker B."/>
            <person name="Young S.K."/>
            <person name="Zeng Q."/>
            <person name="Gargeya S."/>
            <person name="Fitzgerald M."/>
            <person name="Haas B."/>
            <person name="Abouelleil A."/>
            <person name="Alvarado L."/>
            <person name="Arachchi H.M."/>
            <person name="Berlin A.M."/>
            <person name="Chapman S.B."/>
            <person name="Dewar J."/>
            <person name="Goldberg J."/>
            <person name="Griggs A."/>
            <person name="Gujja S."/>
            <person name="Hansen M."/>
            <person name="Howarth C."/>
            <person name="Imamovic A."/>
            <person name="Larimer J."/>
            <person name="McCowan C."/>
            <person name="Murphy C."/>
            <person name="Neiman D."/>
            <person name="Pearson M."/>
            <person name="Priest M."/>
            <person name="Roberts A."/>
            <person name="Saif S."/>
            <person name="Shea T."/>
            <person name="Sisk P."/>
            <person name="Sykes S."/>
            <person name="Wortman J."/>
            <person name="Nusbaum C."/>
            <person name="Birren B."/>
        </authorList>
    </citation>
    <scope>NUCLEOTIDE SEQUENCE [LARGE SCALE GENOMIC DNA]</scope>
    <source>
        <strain evidence="1 2">PRA339</strain>
    </source>
</reference>
<organism evidence="1 2">
    <name type="scientific">Anncaliia algerae PRA339</name>
    <dbReference type="NCBI Taxonomy" id="1288291"/>
    <lineage>
        <taxon>Eukaryota</taxon>
        <taxon>Fungi</taxon>
        <taxon>Fungi incertae sedis</taxon>
        <taxon>Microsporidia</taxon>
        <taxon>Tubulinosematoidea</taxon>
        <taxon>Tubulinosematidae</taxon>
        <taxon>Anncaliia</taxon>
    </lineage>
</organism>
<dbReference type="EMBL" id="KK365133">
    <property type="protein sequence ID" value="KCZ82083.1"/>
    <property type="molecule type" value="Genomic_DNA"/>
</dbReference>
<keyword evidence="2" id="KW-1185">Reference proteome</keyword>
<proteinExistence type="predicted"/>
<evidence type="ECO:0000313" key="1">
    <source>
        <dbReference type="EMBL" id="KCZ82083.1"/>
    </source>
</evidence>
<gene>
    <name evidence="1" type="ORF">H312_00566</name>
</gene>
<dbReference type="VEuPathDB" id="MicrosporidiaDB:H312_00566"/>
<accession>A0A059F4A7</accession>
<sequence>MLVDKFRKIFNFKNFFNKDLLVFLISNEKFASYLNILINSTKFSCIYLLINYKLKHTNCE</sequence>
<dbReference type="AlphaFoldDB" id="A0A059F4A7"/>
<reference evidence="2" key="1">
    <citation type="submission" date="2013-02" db="EMBL/GenBank/DDBJ databases">
        <authorList>
            <consortium name="The Broad Institute Genome Sequencing Platform"/>
            <person name="Cuomo C."/>
            <person name="Becnel J."/>
            <person name="Sanscrainte N."/>
            <person name="Walker B."/>
            <person name="Young S.K."/>
            <person name="Zeng Q."/>
            <person name="Gargeya S."/>
            <person name="Fitzgerald M."/>
            <person name="Haas B."/>
            <person name="Abouelleil A."/>
            <person name="Alvarado L."/>
            <person name="Arachchi H.M."/>
            <person name="Berlin A.M."/>
            <person name="Chapman S.B."/>
            <person name="Dewar J."/>
            <person name="Goldberg J."/>
            <person name="Griggs A."/>
            <person name="Gujja S."/>
            <person name="Hansen M."/>
            <person name="Howarth C."/>
            <person name="Imamovic A."/>
            <person name="Larimer J."/>
            <person name="McCowan C."/>
            <person name="Murphy C."/>
            <person name="Neiman D."/>
            <person name="Pearson M."/>
            <person name="Priest M."/>
            <person name="Roberts A."/>
            <person name="Saif S."/>
            <person name="Shea T."/>
            <person name="Sisk P."/>
            <person name="Sykes S."/>
            <person name="Wortman J."/>
            <person name="Nusbaum C."/>
            <person name="Birren B."/>
        </authorList>
    </citation>
    <scope>NUCLEOTIDE SEQUENCE [LARGE SCALE GENOMIC DNA]</scope>
    <source>
        <strain evidence="2">PRA339</strain>
    </source>
</reference>
<evidence type="ECO:0000313" key="2">
    <source>
        <dbReference type="Proteomes" id="UP000030655"/>
    </source>
</evidence>